<evidence type="ECO:0000256" key="6">
    <source>
        <dbReference type="HAMAP-Rule" id="MF_00227"/>
    </source>
</evidence>
<accession>A0A2H0BIJ4</accession>
<proteinExistence type="inferred from homology"/>
<dbReference type="InterPro" id="IPR000100">
    <property type="entry name" value="RNase_P"/>
</dbReference>
<protein>
    <recommendedName>
        <fullName evidence="6 7">Ribonuclease P protein component</fullName>
        <shortName evidence="6">RNase P protein</shortName>
        <shortName evidence="6">RNaseP protein</shortName>
        <ecNumber evidence="6 7">3.1.26.5</ecNumber>
    </recommendedName>
    <alternativeName>
        <fullName evidence="6">Protein C5</fullName>
    </alternativeName>
</protein>
<evidence type="ECO:0000256" key="7">
    <source>
        <dbReference type="NCBIfam" id="TIGR00188"/>
    </source>
</evidence>
<keyword evidence="4 6" id="KW-0378">Hydrolase</keyword>
<keyword evidence="5 6" id="KW-0694">RNA-binding</keyword>
<evidence type="ECO:0000313" key="8">
    <source>
        <dbReference type="EMBL" id="PIP57503.1"/>
    </source>
</evidence>
<sequence>MLAAKYTLKGTKRFERVEKEGKITQSESFGLAVFDRKDGEVSSFGFIVSNKISPESTNRNRVKRAMKAAVRYELGQLKSGLDVVFLAKQKILRKSTEDIINEVRIALRQASLYK</sequence>
<evidence type="ECO:0000256" key="3">
    <source>
        <dbReference type="ARBA" id="ARBA00022759"/>
    </source>
</evidence>
<dbReference type="EC" id="3.1.26.5" evidence="6 7"/>
<dbReference type="AlphaFoldDB" id="A0A2H0BIJ4"/>
<gene>
    <name evidence="6 8" type="primary">rnpA</name>
    <name evidence="8" type="ORF">COX03_02745</name>
</gene>
<organism evidence="8 9">
    <name type="scientific">Candidatus Woesebacteria bacterium CG22_combo_CG10-13_8_21_14_all_39_10</name>
    <dbReference type="NCBI Taxonomy" id="1975059"/>
    <lineage>
        <taxon>Bacteria</taxon>
        <taxon>Candidatus Woeseibacteriota</taxon>
    </lineage>
</organism>
<reference evidence="8 9" key="1">
    <citation type="submission" date="2017-09" db="EMBL/GenBank/DDBJ databases">
        <title>Depth-based differentiation of microbial function through sediment-hosted aquifers and enrichment of novel symbionts in the deep terrestrial subsurface.</title>
        <authorList>
            <person name="Probst A.J."/>
            <person name="Ladd B."/>
            <person name="Jarett J.K."/>
            <person name="Geller-Mcgrath D.E."/>
            <person name="Sieber C.M."/>
            <person name="Emerson J.B."/>
            <person name="Anantharaman K."/>
            <person name="Thomas B.C."/>
            <person name="Malmstrom R."/>
            <person name="Stieglmeier M."/>
            <person name="Klingl A."/>
            <person name="Woyke T."/>
            <person name="Ryan C.M."/>
            <person name="Banfield J.F."/>
        </authorList>
    </citation>
    <scope>NUCLEOTIDE SEQUENCE [LARGE SCALE GENOMIC DNA]</scope>
    <source>
        <strain evidence="8">CG22_combo_CG10-13_8_21_14_all_39_10</strain>
    </source>
</reference>
<evidence type="ECO:0000256" key="4">
    <source>
        <dbReference type="ARBA" id="ARBA00022801"/>
    </source>
</evidence>
<keyword evidence="1 6" id="KW-0819">tRNA processing</keyword>
<dbReference type="GO" id="GO:0004526">
    <property type="term" value="F:ribonuclease P activity"/>
    <property type="evidence" value="ECO:0007669"/>
    <property type="project" value="UniProtKB-UniRule"/>
</dbReference>
<dbReference type="PANTHER" id="PTHR33992">
    <property type="entry name" value="RIBONUCLEASE P PROTEIN COMPONENT"/>
    <property type="match status" value="1"/>
</dbReference>
<dbReference type="SUPFAM" id="SSF54211">
    <property type="entry name" value="Ribosomal protein S5 domain 2-like"/>
    <property type="match status" value="1"/>
</dbReference>
<dbReference type="HAMAP" id="MF_00227">
    <property type="entry name" value="RNase_P"/>
    <property type="match status" value="1"/>
</dbReference>
<comment type="catalytic activity">
    <reaction evidence="6">
        <text>Endonucleolytic cleavage of RNA, removing 5'-extranucleotides from tRNA precursor.</text>
        <dbReference type="EC" id="3.1.26.5"/>
    </reaction>
</comment>
<dbReference type="NCBIfam" id="TIGR00188">
    <property type="entry name" value="rnpA"/>
    <property type="match status" value="1"/>
</dbReference>
<dbReference type="EMBL" id="PCSW01000084">
    <property type="protein sequence ID" value="PIP57503.1"/>
    <property type="molecule type" value="Genomic_DNA"/>
</dbReference>
<dbReference type="Gene3D" id="3.30.230.10">
    <property type="match status" value="1"/>
</dbReference>
<dbReference type="GO" id="GO:0001682">
    <property type="term" value="P:tRNA 5'-leader removal"/>
    <property type="evidence" value="ECO:0007669"/>
    <property type="project" value="UniProtKB-UniRule"/>
</dbReference>
<evidence type="ECO:0000256" key="5">
    <source>
        <dbReference type="ARBA" id="ARBA00022884"/>
    </source>
</evidence>
<evidence type="ECO:0000313" key="9">
    <source>
        <dbReference type="Proteomes" id="UP000229847"/>
    </source>
</evidence>
<dbReference type="InterPro" id="IPR020568">
    <property type="entry name" value="Ribosomal_Su5_D2-typ_SF"/>
</dbReference>
<comment type="function">
    <text evidence="6">RNaseP catalyzes the removal of the 5'-leader sequence from pre-tRNA to produce the mature 5'-terminus. It can also cleave other RNA substrates such as 4.5S RNA. The protein component plays an auxiliary but essential role in vivo by binding to the 5'-leader sequence and broadening the substrate specificity of the ribozyme.</text>
</comment>
<dbReference type="InterPro" id="IPR014721">
    <property type="entry name" value="Ribsml_uS5_D2-typ_fold_subgr"/>
</dbReference>
<dbReference type="Pfam" id="PF00825">
    <property type="entry name" value="Ribonuclease_P"/>
    <property type="match status" value="1"/>
</dbReference>
<comment type="similarity">
    <text evidence="6">Belongs to the RnpA family.</text>
</comment>
<evidence type="ECO:0000256" key="2">
    <source>
        <dbReference type="ARBA" id="ARBA00022722"/>
    </source>
</evidence>
<name>A0A2H0BIJ4_9BACT</name>
<keyword evidence="3 6" id="KW-0255">Endonuclease</keyword>
<dbReference type="PANTHER" id="PTHR33992:SF1">
    <property type="entry name" value="RIBONUCLEASE P PROTEIN COMPONENT"/>
    <property type="match status" value="1"/>
</dbReference>
<comment type="subunit">
    <text evidence="6">Consists of a catalytic RNA component (M1 or rnpB) and a protein subunit.</text>
</comment>
<keyword evidence="2 6" id="KW-0540">Nuclease</keyword>
<dbReference type="Proteomes" id="UP000229847">
    <property type="component" value="Unassembled WGS sequence"/>
</dbReference>
<dbReference type="GO" id="GO:0042781">
    <property type="term" value="F:3'-tRNA processing endoribonuclease activity"/>
    <property type="evidence" value="ECO:0007669"/>
    <property type="project" value="TreeGrafter"/>
</dbReference>
<dbReference type="GO" id="GO:0030677">
    <property type="term" value="C:ribonuclease P complex"/>
    <property type="evidence" value="ECO:0007669"/>
    <property type="project" value="TreeGrafter"/>
</dbReference>
<evidence type="ECO:0000256" key="1">
    <source>
        <dbReference type="ARBA" id="ARBA00022694"/>
    </source>
</evidence>
<dbReference type="GO" id="GO:0000049">
    <property type="term" value="F:tRNA binding"/>
    <property type="evidence" value="ECO:0007669"/>
    <property type="project" value="UniProtKB-UniRule"/>
</dbReference>
<comment type="caution">
    <text evidence="8">The sequence shown here is derived from an EMBL/GenBank/DDBJ whole genome shotgun (WGS) entry which is preliminary data.</text>
</comment>